<protein>
    <submittedName>
        <fullName evidence="2">Potassium channel domain-containing protein</fullName>
    </submittedName>
</protein>
<reference evidence="2" key="1">
    <citation type="submission" date="2022-11" db="UniProtKB">
        <authorList>
            <consortium name="WormBaseParasite"/>
        </authorList>
    </citation>
    <scope>IDENTIFICATION</scope>
</reference>
<proteinExistence type="predicted"/>
<dbReference type="Proteomes" id="UP000887579">
    <property type="component" value="Unplaced"/>
</dbReference>
<organism evidence="1 2">
    <name type="scientific">Panagrolaimus sp. ES5</name>
    <dbReference type="NCBI Taxonomy" id="591445"/>
    <lineage>
        <taxon>Eukaryota</taxon>
        <taxon>Metazoa</taxon>
        <taxon>Ecdysozoa</taxon>
        <taxon>Nematoda</taxon>
        <taxon>Chromadorea</taxon>
        <taxon>Rhabditida</taxon>
        <taxon>Tylenchina</taxon>
        <taxon>Panagrolaimomorpha</taxon>
        <taxon>Panagrolaimoidea</taxon>
        <taxon>Panagrolaimidae</taxon>
        <taxon>Panagrolaimus</taxon>
    </lineage>
</organism>
<sequence>MPSKHDSTFTWPRSLAPPKLSTTVSRNDSTNILLSANLANIKQFIKKNNNDKAKKLVNIIQMFLNPESGEDNRHVINTIQEEPPFESMVVTEASKEKSALYVEKNVDPQKKESGNALPDSEVAAGKEEEIRVEDLPEPFWVRCLPHLCLITLAVLYLIFGTFAYQFIDPAYASKPFHTVLTMAFQVCFTIGWGNIPPLIGISRLFTLVYAAFGVPLTFAVVSNFGRFISEGYGVKWLFLSNFCPRKDNRNEDDRQQLALKDASALLLSHQFVGIILFNTWYAKLGIIEAWYFIWVTSAMIGFGDIIPDPKSLFQAITMCIYFALGNVFMQAFLLSICHHIHRAYFVIFKMYLFKLQYFFQKKLGETL</sequence>
<accession>A0AC34FBS5</accession>
<evidence type="ECO:0000313" key="2">
    <source>
        <dbReference type="WBParaSite" id="ES5_v2.g14637.t1"/>
    </source>
</evidence>
<evidence type="ECO:0000313" key="1">
    <source>
        <dbReference type="Proteomes" id="UP000887579"/>
    </source>
</evidence>
<name>A0AC34FBS5_9BILA</name>
<dbReference type="WBParaSite" id="ES5_v2.g14637.t1">
    <property type="protein sequence ID" value="ES5_v2.g14637.t1"/>
    <property type="gene ID" value="ES5_v2.g14637"/>
</dbReference>